<dbReference type="RefSeq" id="XP_045952707.1">
    <property type="nucleotide sequence ID" value="XM_046100884.1"/>
</dbReference>
<evidence type="ECO:0000313" key="2">
    <source>
        <dbReference type="Proteomes" id="UP000758603"/>
    </source>
</evidence>
<dbReference type="OrthoDB" id="409543at2759"/>
<dbReference type="EMBL" id="JAGPXC010000010">
    <property type="protein sequence ID" value="KAH6646193.1"/>
    <property type="molecule type" value="Genomic_DNA"/>
</dbReference>
<dbReference type="InterPro" id="IPR008441">
    <property type="entry name" value="AfumC-like_glycosyl_Trfase"/>
</dbReference>
<dbReference type="GeneID" id="70129776"/>
<protein>
    <submittedName>
        <fullName evidence="1">Capsule polysaccharide biosynthesis protein</fullName>
    </submittedName>
</protein>
<dbReference type="InterPro" id="IPR029044">
    <property type="entry name" value="Nucleotide-diphossugar_trans"/>
</dbReference>
<reference evidence="1" key="1">
    <citation type="journal article" date="2021" name="Nat. Commun.">
        <title>Genetic determinants of endophytism in the Arabidopsis root mycobiome.</title>
        <authorList>
            <person name="Mesny F."/>
            <person name="Miyauchi S."/>
            <person name="Thiergart T."/>
            <person name="Pickel B."/>
            <person name="Atanasova L."/>
            <person name="Karlsson M."/>
            <person name="Huettel B."/>
            <person name="Barry K.W."/>
            <person name="Haridas S."/>
            <person name="Chen C."/>
            <person name="Bauer D."/>
            <person name="Andreopoulos W."/>
            <person name="Pangilinan J."/>
            <person name="LaButti K."/>
            <person name="Riley R."/>
            <person name="Lipzen A."/>
            <person name="Clum A."/>
            <person name="Drula E."/>
            <person name="Henrissat B."/>
            <person name="Kohler A."/>
            <person name="Grigoriev I.V."/>
            <person name="Martin F.M."/>
            <person name="Hacquard S."/>
        </authorList>
    </citation>
    <scope>NUCLEOTIDE SEQUENCE</scope>
    <source>
        <strain evidence="1">MPI-SDFR-AT-0073</strain>
    </source>
</reference>
<keyword evidence="2" id="KW-1185">Reference proteome</keyword>
<gene>
    <name evidence="1" type="ORF">BKA67DRAFT_541173</name>
</gene>
<dbReference type="GO" id="GO:0016757">
    <property type="term" value="F:glycosyltransferase activity"/>
    <property type="evidence" value="ECO:0007669"/>
    <property type="project" value="InterPro"/>
</dbReference>
<dbReference type="SUPFAM" id="SSF53448">
    <property type="entry name" value="Nucleotide-diphospho-sugar transferases"/>
    <property type="match status" value="1"/>
</dbReference>
<sequence length="404" mass="45944">MGDLKDFTIPSEYQDQLELVTITDKRSDQDILQDLTQYGPVTSEKNIWAFWHSGVMSMPGWCQRNITDWVRICSPSWTVRILDNNPDSPNYALKYVSADLLPEAFVLKQMDGPYVGPHSADFLRGACLYQHGGVFIDVGCILLRHMDRIGWDKLEDPNSPYQVAVPLMYGQTVANSWVAARKGDPFIKRCKNRHDLFTHLWKGHKNHEGLIENPLLAFGAGQDFDESRASNFHWDFAVPARTVMEYITQVLAWQRLTMLEDAGDGFSCADYWQRNVYCFDVLKEAWAAEDEVGFGGQKLFDVLTMRREGGDKTSEQYKKAERAIYRMLSQASFQKITHGKGLTKSLAVGALFDKPENVDADRASGTFAELLRYGSVHFRQKRGNIVQMEAKKPPQTLKKGVLEP</sequence>
<proteinExistence type="predicted"/>
<dbReference type="AlphaFoldDB" id="A0A9P8RHM9"/>
<dbReference type="Pfam" id="PF05704">
    <property type="entry name" value="Caps_synth"/>
    <property type="match status" value="1"/>
</dbReference>
<accession>A0A9P8RHM9</accession>
<dbReference type="Proteomes" id="UP000758603">
    <property type="component" value="Unassembled WGS sequence"/>
</dbReference>
<organism evidence="1 2">
    <name type="scientific">Truncatella angustata</name>
    <dbReference type="NCBI Taxonomy" id="152316"/>
    <lineage>
        <taxon>Eukaryota</taxon>
        <taxon>Fungi</taxon>
        <taxon>Dikarya</taxon>
        <taxon>Ascomycota</taxon>
        <taxon>Pezizomycotina</taxon>
        <taxon>Sordariomycetes</taxon>
        <taxon>Xylariomycetidae</taxon>
        <taxon>Amphisphaeriales</taxon>
        <taxon>Sporocadaceae</taxon>
        <taxon>Truncatella</taxon>
    </lineage>
</organism>
<comment type="caution">
    <text evidence="1">The sequence shown here is derived from an EMBL/GenBank/DDBJ whole genome shotgun (WGS) entry which is preliminary data.</text>
</comment>
<name>A0A9P8RHM9_9PEZI</name>
<dbReference type="Gene3D" id="3.90.550.20">
    <property type="match status" value="1"/>
</dbReference>
<evidence type="ECO:0000313" key="1">
    <source>
        <dbReference type="EMBL" id="KAH6646193.1"/>
    </source>
</evidence>